<evidence type="ECO:0000313" key="6">
    <source>
        <dbReference type="Proteomes" id="UP000559256"/>
    </source>
</evidence>
<protein>
    <submittedName>
        <fullName evidence="5">Uncharacterized protein</fullName>
    </submittedName>
</protein>
<dbReference type="AlphaFoldDB" id="A0A8H5C0U2"/>
<name>A0A8H5C0U2_9AGAR</name>
<evidence type="ECO:0000313" key="5">
    <source>
        <dbReference type="EMBL" id="KAF5332063.1"/>
    </source>
</evidence>
<dbReference type="Pfam" id="PF04479">
    <property type="entry name" value="RTA1"/>
    <property type="match status" value="1"/>
</dbReference>
<dbReference type="EMBL" id="JAACJM010000314">
    <property type="protein sequence ID" value="KAF5332063.1"/>
    <property type="molecule type" value="Genomic_DNA"/>
</dbReference>
<organism evidence="5 6">
    <name type="scientific">Tetrapyrgos nigripes</name>
    <dbReference type="NCBI Taxonomy" id="182062"/>
    <lineage>
        <taxon>Eukaryota</taxon>
        <taxon>Fungi</taxon>
        <taxon>Dikarya</taxon>
        <taxon>Basidiomycota</taxon>
        <taxon>Agaricomycotina</taxon>
        <taxon>Agaricomycetes</taxon>
        <taxon>Agaricomycetidae</taxon>
        <taxon>Agaricales</taxon>
        <taxon>Marasmiineae</taxon>
        <taxon>Marasmiaceae</taxon>
        <taxon>Tetrapyrgos</taxon>
    </lineage>
</organism>
<evidence type="ECO:0000256" key="1">
    <source>
        <dbReference type="ARBA" id="ARBA00004141"/>
    </source>
</evidence>
<dbReference type="GO" id="GO:0000324">
    <property type="term" value="C:fungal-type vacuole"/>
    <property type="evidence" value="ECO:0007669"/>
    <property type="project" value="TreeGrafter"/>
</dbReference>
<dbReference type="PANTHER" id="PTHR31465">
    <property type="entry name" value="PROTEIN RTA1-RELATED"/>
    <property type="match status" value="1"/>
</dbReference>
<dbReference type="GO" id="GO:0005886">
    <property type="term" value="C:plasma membrane"/>
    <property type="evidence" value="ECO:0007669"/>
    <property type="project" value="TreeGrafter"/>
</dbReference>
<keyword evidence="4" id="KW-0472">Membrane</keyword>
<proteinExistence type="predicted"/>
<reference evidence="5 6" key="1">
    <citation type="journal article" date="2020" name="ISME J.">
        <title>Uncovering the hidden diversity of litter-decomposition mechanisms in mushroom-forming fungi.</title>
        <authorList>
            <person name="Floudas D."/>
            <person name="Bentzer J."/>
            <person name="Ahren D."/>
            <person name="Johansson T."/>
            <person name="Persson P."/>
            <person name="Tunlid A."/>
        </authorList>
    </citation>
    <scope>NUCLEOTIDE SEQUENCE [LARGE SCALE GENOMIC DNA]</scope>
    <source>
        <strain evidence="5 6">CBS 291.85</strain>
    </source>
</reference>
<keyword evidence="2" id="KW-0812">Transmembrane</keyword>
<keyword evidence="3" id="KW-1133">Transmembrane helix</keyword>
<dbReference type="OrthoDB" id="3358017at2759"/>
<evidence type="ECO:0000256" key="2">
    <source>
        <dbReference type="ARBA" id="ARBA00022692"/>
    </source>
</evidence>
<dbReference type="Proteomes" id="UP000559256">
    <property type="component" value="Unassembled WGS sequence"/>
</dbReference>
<accession>A0A8H5C0U2</accession>
<evidence type="ECO:0000256" key="3">
    <source>
        <dbReference type="ARBA" id="ARBA00022989"/>
    </source>
</evidence>
<dbReference type="PANTHER" id="PTHR31465:SF9">
    <property type="entry name" value="SPHINGOID LONG-CHAIN BASE TRANSPORTER RSB1"/>
    <property type="match status" value="1"/>
</dbReference>
<sequence length="146" mass="16735">MLYSNASWLRLSLSLSSLALDFLRRHAHNKLVWSMSTNETRERFHGPIRQLTYALAVNTSLLFVRAIYRAAELADGIEGTIIHTQWPFVLFDGTMVVLAMFTYNAFHVGRPMDSEQEFNDKLKSTASRDWDSDFMPMSDRNEGAVV</sequence>
<evidence type="ECO:0000256" key="4">
    <source>
        <dbReference type="ARBA" id="ARBA00023136"/>
    </source>
</evidence>
<comment type="subcellular location">
    <subcellularLocation>
        <location evidence="1">Membrane</location>
        <topology evidence="1">Multi-pass membrane protein</topology>
    </subcellularLocation>
</comment>
<dbReference type="InterPro" id="IPR007568">
    <property type="entry name" value="RTA1"/>
</dbReference>
<gene>
    <name evidence="5" type="ORF">D9758_016252</name>
</gene>
<keyword evidence="6" id="KW-1185">Reference proteome</keyword>
<comment type="caution">
    <text evidence="5">The sequence shown here is derived from an EMBL/GenBank/DDBJ whole genome shotgun (WGS) entry which is preliminary data.</text>
</comment>